<dbReference type="Proteomes" id="UP000626109">
    <property type="component" value="Unassembled WGS sequence"/>
</dbReference>
<evidence type="ECO:0000313" key="3">
    <source>
        <dbReference type="EMBL" id="CAE8699070.1"/>
    </source>
</evidence>
<evidence type="ECO:0000256" key="2">
    <source>
        <dbReference type="SAM" id="SignalP"/>
    </source>
</evidence>
<evidence type="ECO:0000313" key="4">
    <source>
        <dbReference type="Proteomes" id="UP000626109"/>
    </source>
</evidence>
<feature type="transmembrane region" description="Helical" evidence="1">
    <location>
        <begin position="34"/>
        <end position="53"/>
    </location>
</feature>
<proteinExistence type="predicted"/>
<protein>
    <submittedName>
        <fullName evidence="3">Uncharacterized protein</fullName>
    </submittedName>
</protein>
<sequence>MLCACALLLVMCAAAILALPVPSWEQLSLESRCGLAFGTLLLTSLGWSSMIRFSELHRLELSPLPAKWGPRAALPTEGLAGLASCWLLVPTGLLRAALRATGRPWQLLAEVLRRSPALGTPLAWWEWRELSLGLVFWSSA</sequence>
<reference evidence="3" key="1">
    <citation type="submission" date="2021-02" db="EMBL/GenBank/DDBJ databases">
        <authorList>
            <person name="Dougan E. K."/>
            <person name="Rhodes N."/>
            <person name="Thang M."/>
            <person name="Chan C."/>
        </authorList>
    </citation>
    <scope>NUCLEOTIDE SEQUENCE</scope>
</reference>
<gene>
    <name evidence="3" type="ORF">PGLA2088_LOCUS31007</name>
</gene>
<evidence type="ECO:0000256" key="1">
    <source>
        <dbReference type="SAM" id="Phobius"/>
    </source>
</evidence>
<accession>A0A813KAX2</accession>
<keyword evidence="1" id="KW-0472">Membrane</keyword>
<feature type="chain" id="PRO_5032382719" evidence="2">
    <location>
        <begin position="19"/>
        <end position="140"/>
    </location>
</feature>
<keyword evidence="2" id="KW-0732">Signal</keyword>
<comment type="caution">
    <text evidence="3">The sequence shown here is derived from an EMBL/GenBank/DDBJ whole genome shotgun (WGS) entry which is preliminary data.</text>
</comment>
<organism evidence="3 4">
    <name type="scientific">Polarella glacialis</name>
    <name type="common">Dinoflagellate</name>
    <dbReference type="NCBI Taxonomy" id="89957"/>
    <lineage>
        <taxon>Eukaryota</taxon>
        <taxon>Sar</taxon>
        <taxon>Alveolata</taxon>
        <taxon>Dinophyceae</taxon>
        <taxon>Suessiales</taxon>
        <taxon>Suessiaceae</taxon>
        <taxon>Polarella</taxon>
    </lineage>
</organism>
<name>A0A813KAX2_POLGL</name>
<dbReference type="EMBL" id="CAJNNW010029116">
    <property type="protein sequence ID" value="CAE8699070.1"/>
    <property type="molecule type" value="Genomic_DNA"/>
</dbReference>
<feature type="signal peptide" evidence="2">
    <location>
        <begin position="1"/>
        <end position="18"/>
    </location>
</feature>
<keyword evidence="1" id="KW-1133">Transmembrane helix</keyword>
<keyword evidence="1" id="KW-0812">Transmembrane</keyword>
<feature type="non-terminal residue" evidence="3">
    <location>
        <position position="1"/>
    </location>
</feature>
<dbReference type="AlphaFoldDB" id="A0A813KAX2"/>